<name>A0A9P9D051_9HYPO</name>
<dbReference type="PANTHER" id="PTHR45750:SF3">
    <property type="entry name" value="HISTONE ACETYLTRANSFERASE"/>
    <property type="match status" value="1"/>
</dbReference>
<evidence type="ECO:0000259" key="3">
    <source>
        <dbReference type="PROSITE" id="PS50014"/>
    </source>
</evidence>
<dbReference type="PROSITE" id="PS50014">
    <property type="entry name" value="BROMODOMAIN_2"/>
    <property type="match status" value="1"/>
</dbReference>
<organism evidence="4 5">
    <name type="scientific">Dactylonectria estremocensis</name>
    <dbReference type="NCBI Taxonomy" id="1079267"/>
    <lineage>
        <taxon>Eukaryota</taxon>
        <taxon>Fungi</taxon>
        <taxon>Dikarya</taxon>
        <taxon>Ascomycota</taxon>
        <taxon>Pezizomycotina</taxon>
        <taxon>Sordariomycetes</taxon>
        <taxon>Hypocreomycetidae</taxon>
        <taxon>Hypocreales</taxon>
        <taxon>Nectriaceae</taxon>
        <taxon>Dactylonectria</taxon>
    </lineage>
</organism>
<dbReference type="OrthoDB" id="5085373at2759"/>
<dbReference type="EMBL" id="JAGMUU010000066">
    <property type="protein sequence ID" value="KAH7110021.1"/>
    <property type="molecule type" value="Genomic_DNA"/>
</dbReference>
<dbReference type="Proteomes" id="UP000717696">
    <property type="component" value="Unassembled WGS sequence"/>
</dbReference>
<proteinExistence type="predicted"/>
<comment type="caution">
    <text evidence="4">The sequence shown here is derived from an EMBL/GenBank/DDBJ whole genome shotgun (WGS) entry which is preliminary data.</text>
</comment>
<dbReference type="AlphaFoldDB" id="A0A9P9D051"/>
<dbReference type="GO" id="GO:0045944">
    <property type="term" value="P:positive regulation of transcription by RNA polymerase II"/>
    <property type="evidence" value="ECO:0007669"/>
    <property type="project" value="TreeGrafter"/>
</dbReference>
<reference evidence="4" key="1">
    <citation type="journal article" date="2021" name="Nat. Commun.">
        <title>Genetic determinants of endophytism in the Arabidopsis root mycobiome.</title>
        <authorList>
            <person name="Mesny F."/>
            <person name="Miyauchi S."/>
            <person name="Thiergart T."/>
            <person name="Pickel B."/>
            <person name="Atanasova L."/>
            <person name="Karlsson M."/>
            <person name="Huettel B."/>
            <person name="Barry K.W."/>
            <person name="Haridas S."/>
            <person name="Chen C."/>
            <person name="Bauer D."/>
            <person name="Andreopoulos W."/>
            <person name="Pangilinan J."/>
            <person name="LaButti K."/>
            <person name="Riley R."/>
            <person name="Lipzen A."/>
            <person name="Clum A."/>
            <person name="Drula E."/>
            <person name="Henrissat B."/>
            <person name="Kohler A."/>
            <person name="Grigoriev I.V."/>
            <person name="Martin F.M."/>
            <person name="Hacquard S."/>
        </authorList>
    </citation>
    <scope>NUCLEOTIDE SEQUENCE</scope>
    <source>
        <strain evidence="4">MPI-CAGE-AT-0021</strain>
    </source>
</reference>
<dbReference type="InterPro" id="IPR036427">
    <property type="entry name" value="Bromodomain-like_sf"/>
</dbReference>
<protein>
    <recommendedName>
        <fullName evidence="3">Bromo domain-containing protein</fullName>
    </recommendedName>
</protein>
<keyword evidence="1 2" id="KW-0103">Bromodomain</keyword>
<accession>A0A9P9D051</accession>
<sequence length="100" mass="11908">MEAKLEADQYMTPEDFIKDARLVFANCRKYNDENTSYAKCANKLEKYMWQQIKCNPGMVTFAAVKSHHYPPLCQRVVFIHAHFVYRFFDVVLGRDFWTET</sequence>
<dbReference type="InterPro" id="IPR001487">
    <property type="entry name" value="Bromodomain"/>
</dbReference>
<dbReference type="InterPro" id="IPR037800">
    <property type="entry name" value="GCN5"/>
</dbReference>
<dbReference type="Gene3D" id="1.20.920.10">
    <property type="entry name" value="Bromodomain-like"/>
    <property type="match status" value="1"/>
</dbReference>
<feature type="domain" description="Bromo" evidence="3">
    <location>
        <begin position="1"/>
        <end position="38"/>
    </location>
</feature>
<evidence type="ECO:0000256" key="1">
    <source>
        <dbReference type="ARBA" id="ARBA00023117"/>
    </source>
</evidence>
<evidence type="ECO:0000313" key="4">
    <source>
        <dbReference type="EMBL" id="KAH7110021.1"/>
    </source>
</evidence>
<dbReference type="SUPFAM" id="SSF47370">
    <property type="entry name" value="Bromodomain"/>
    <property type="match status" value="1"/>
</dbReference>
<keyword evidence="5" id="KW-1185">Reference proteome</keyword>
<evidence type="ECO:0000256" key="2">
    <source>
        <dbReference type="PROSITE-ProRule" id="PRU00035"/>
    </source>
</evidence>
<dbReference type="GO" id="GO:0010484">
    <property type="term" value="F:histone H3 acetyltransferase activity"/>
    <property type="evidence" value="ECO:0007669"/>
    <property type="project" value="TreeGrafter"/>
</dbReference>
<gene>
    <name evidence="4" type="ORF">B0J13DRAFT_682322</name>
</gene>
<dbReference type="PANTHER" id="PTHR45750">
    <property type="entry name" value="GH11602P"/>
    <property type="match status" value="1"/>
</dbReference>
<evidence type="ECO:0000313" key="5">
    <source>
        <dbReference type="Proteomes" id="UP000717696"/>
    </source>
</evidence>
<dbReference type="PRINTS" id="PR00503">
    <property type="entry name" value="BROMODOMAIN"/>
</dbReference>
<dbReference type="Pfam" id="PF00439">
    <property type="entry name" value="Bromodomain"/>
    <property type="match status" value="1"/>
</dbReference>
<dbReference type="GO" id="GO:0000123">
    <property type="term" value="C:histone acetyltransferase complex"/>
    <property type="evidence" value="ECO:0007669"/>
    <property type="project" value="TreeGrafter"/>
</dbReference>